<evidence type="ECO:0000313" key="5">
    <source>
        <dbReference type="Proteomes" id="UP000228496"/>
    </source>
</evidence>
<dbReference type="SMART" id="SM00089">
    <property type="entry name" value="PKD"/>
    <property type="match status" value="1"/>
</dbReference>
<organism evidence="4 5">
    <name type="scientific">Candidatus Yanofskybacteria bacterium CG10_big_fil_rev_8_21_14_0_10_36_16</name>
    <dbReference type="NCBI Taxonomy" id="1975096"/>
    <lineage>
        <taxon>Bacteria</taxon>
        <taxon>Candidatus Yanofskyibacteriota</taxon>
    </lineage>
</organism>
<protein>
    <recommendedName>
        <fullName evidence="6">PKD domain-containing protein</fullName>
    </recommendedName>
</protein>
<comment type="caution">
    <text evidence="4">The sequence shown here is derived from an EMBL/GenBank/DDBJ whole genome shotgun (WGS) entry which is preliminary data.</text>
</comment>
<dbReference type="EMBL" id="PCXQ01000006">
    <property type="protein sequence ID" value="PJE50565.1"/>
    <property type="molecule type" value="Genomic_DNA"/>
</dbReference>
<dbReference type="SUPFAM" id="SSF49265">
    <property type="entry name" value="Fibronectin type III"/>
    <property type="match status" value="1"/>
</dbReference>
<evidence type="ECO:0000259" key="3">
    <source>
        <dbReference type="PROSITE" id="PS50853"/>
    </source>
</evidence>
<accession>A0A2J0Q6S6</accession>
<dbReference type="Pfam" id="PF25788">
    <property type="entry name" value="Ig_Rha78A_N"/>
    <property type="match status" value="1"/>
</dbReference>
<dbReference type="Proteomes" id="UP000228496">
    <property type="component" value="Unassembled WGS sequence"/>
</dbReference>
<dbReference type="InterPro" id="IPR000601">
    <property type="entry name" value="PKD_dom"/>
</dbReference>
<evidence type="ECO:0000259" key="2">
    <source>
        <dbReference type="PROSITE" id="PS50093"/>
    </source>
</evidence>
<feature type="region of interest" description="Disordered" evidence="1">
    <location>
        <begin position="62"/>
        <end position="102"/>
    </location>
</feature>
<sequence length="527" mass="55959">GDTVTIAGNEFKTLGGSSIDCEWDAPDGTPNFDASCTDFDLRYTTSGLKTVTYTVTDLDSHGTSVHSDECTVNVTGTPTPTPTSTPTPTPTPTPTATPPPIDPPTNLQVNCDVSGTSATFSWDPVVGAVKYAIRIDNQTNPFPQPGDDENNDVLTTSYTFNGIVADDLYSWWLHSINSSGVWSDFAGGPFFICTTPIVSVAWSGSPLTGIAPLDVDFIADVTYDGSPSDSINYSVWWNCNDPGNNVGLVSGVCGALPNPALGSCASNSVGYKCEGVLTDPLNVPTHTYSSAGSFWAKVIVERGTAVPDEDRINIVATNNPPSVTGVTIIEPSYCETGPGGTRVSWVFNDDPGETQSYYQIQVDDDPAFASPNADSGKTAGSINSQFLSNISGGNTLSYNTTYHIRIKVWDQGDVQSAWSATSSFTVPTHPYPDVDFSYSPFAPAVNQLIGFNDESSAAAGYSIVTWLWDFGDGNTSPDQNPEHSYLSEGIYNISLTVTDSDGLFCTEIQTIGVGGVVPFWKEVAPKP</sequence>
<gene>
    <name evidence="4" type="ORF">COV29_04125</name>
</gene>
<dbReference type="Pfam" id="PF00041">
    <property type="entry name" value="fn3"/>
    <property type="match status" value="1"/>
</dbReference>
<dbReference type="SUPFAM" id="SSF49299">
    <property type="entry name" value="PKD domain"/>
    <property type="match status" value="2"/>
</dbReference>
<dbReference type="InterPro" id="IPR003961">
    <property type="entry name" value="FN3_dom"/>
</dbReference>
<dbReference type="PROSITE" id="PS50853">
    <property type="entry name" value="FN3"/>
    <property type="match status" value="1"/>
</dbReference>
<proteinExistence type="predicted"/>
<feature type="domain" description="Fibronectin type-III" evidence="3">
    <location>
        <begin position="103"/>
        <end position="197"/>
    </location>
</feature>
<reference evidence="4 5" key="1">
    <citation type="submission" date="2017-09" db="EMBL/GenBank/DDBJ databases">
        <title>Depth-based differentiation of microbial function through sediment-hosted aquifers and enrichment of novel symbionts in the deep terrestrial subsurface.</title>
        <authorList>
            <person name="Probst A.J."/>
            <person name="Ladd B."/>
            <person name="Jarett J.K."/>
            <person name="Geller-Mcgrath D.E."/>
            <person name="Sieber C.M."/>
            <person name="Emerson J.B."/>
            <person name="Anantharaman K."/>
            <person name="Thomas B.C."/>
            <person name="Malmstrom R."/>
            <person name="Stieglmeier M."/>
            <person name="Klingl A."/>
            <person name="Woyke T."/>
            <person name="Ryan C.M."/>
            <person name="Banfield J.F."/>
        </authorList>
    </citation>
    <scope>NUCLEOTIDE SEQUENCE [LARGE SCALE GENOMIC DNA]</scope>
    <source>
        <strain evidence="4">CG10_big_fil_rev_8_21_14_0_10_36_16</strain>
    </source>
</reference>
<evidence type="ECO:0000256" key="1">
    <source>
        <dbReference type="SAM" id="MobiDB-lite"/>
    </source>
</evidence>
<dbReference type="InterPro" id="IPR013783">
    <property type="entry name" value="Ig-like_fold"/>
</dbReference>
<dbReference type="PROSITE" id="PS50093">
    <property type="entry name" value="PKD"/>
    <property type="match status" value="1"/>
</dbReference>
<evidence type="ECO:0000313" key="4">
    <source>
        <dbReference type="EMBL" id="PJE50565.1"/>
    </source>
</evidence>
<dbReference type="AlphaFoldDB" id="A0A2J0Q6S6"/>
<feature type="compositionally biased region" description="Pro residues" evidence="1">
    <location>
        <begin position="79"/>
        <end position="102"/>
    </location>
</feature>
<evidence type="ECO:0008006" key="6">
    <source>
        <dbReference type="Google" id="ProtNLM"/>
    </source>
</evidence>
<dbReference type="CDD" id="cd00146">
    <property type="entry name" value="PKD"/>
    <property type="match status" value="1"/>
</dbReference>
<dbReference type="Gene3D" id="2.60.40.10">
    <property type="entry name" value="Immunoglobulins"/>
    <property type="match status" value="3"/>
</dbReference>
<dbReference type="InterPro" id="IPR022409">
    <property type="entry name" value="PKD/Chitinase_dom"/>
</dbReference>
<feature type="compositionally biased region" description="Polar residues" evidence="1">
    <location>
        <begin position="62"/>
        <end position="74"/>
    </location>
</feature>
<feature type="non-terminal residue" evidence="4">
    <location>
        <position position="1"/>
    </location>
</feature>
<dbReference type="InterPro" id="IPR036116">
    <property type="entry name" value="FN3_sf"/>
</dbReference>
<feature type="domain" description="PKD" evidence="2">
    <location>
        <begin position="432"/>
        <end position="502"/>
    </location>
</feature>
<dbReference type="InterPro" id="IPR035986">
    <property type="entry name" value="PKD_dom_sf"/>
</dbReference>
<name>A0A2J0Q6S6_9BACT</name>
<dbReference type="Pfam" id="PF18911">
    <property type="entry name" value="PKD_4"/>
    <property type="match status" value="1"/>
</dbReference>